<dbReference type="PANTHER" id="PTHR43629">
    <property type="entry name" value="PEPTIDYL-PROLYL CIS-TRANS ISOMERASE"/>
    <property type="match status" value="1"/>
</dbReference>
<evidence type="ECO:0000259" key="5">
    <source>
        <dbReference type="PROSITE" id="PS50206"/>
    </source>
</evidence>
<dbReference type="InterPro" id="IPR052204">
    <property type="entry name" value="PpiC/parvulin_rotamase"/>
</dbReference>
<proteinExistence type="predicted"/>
<evidence type="ECO:0000313" key="7">
    <source>
        <dbReference type="Proteomes" id="UP000287651"/>
    </source>
</evidence>
<dbReference type="PROSITE" id="PS50198">
    <property type="entry name" value="PPIC_PPIASE_2"/>
    <property type="match status" value="1"/>
</dbReference>
<feature type="compositionally biased region" description="Low complexity" evidence="3">
    <location>
        <begin position="34"/>
        <end position="48"/>
    </location>
</feature>
<dbReference type="GO" id="GO:0003755">
    <property type="term" value="F:peptidyl-prolyl cis-trans isomerase activity"/>
    <property type="evidence" value="ECO:0007669"/>
    <property type="project" value="UniProtKB-UniRule"/>
</dbReference>
<feature type="domain" description="Rhodanese" evidence="5">
    <location>
        <begin position="185"/>
        <end position="211"/>
    </location>
</feature>
<dbReference type="PANTHER" id="PTHR43629:SF2">
    <property type="entry name" value="RHODANESE-LIKE_PPIC DOMAIN-CONTAINING PROTEIN 12, CHLOROPLASTIC"/>
    <property type="match status" value="1"/>
</dbReference>
<dbReference type="Gene3D" id="3.10.50.40">
    <property type="match status" value="1"/>
</dbReference>
<dbReference type="InterPro" id="IPR046357">
    <property type="entry name" value="PPIase_dom_sf"/>
</dbReference>
<dbReference type="EMBL" id="AMZH03000961">
    <property type="protein sequence ID" value="RRT81227.1"/>
    <property type="molecule type" value="Genomic_DNA"/>
</dbReference>
<dbReference type="SUPFAM" id="SSF54534">
    <property type="entry name" value="FKBP-like"/>
    <property type="match status" value="1"/>
</dbReference>
<accession>A0A427AYN4</accession>
<feature type="region of interest" description="Disordered" evidence="3">
    <location>
        <begin position="34"/>
        <end position="60"/>
    </location>
</feature>
<comment type="catalytic activity">
    <reaction evidence="2">
        <text>[protein]-peptidylproline (omega=180) = [protein]-peptidylproline (omega=0)</text>
        <dbReference type="Rhea" id="RHEA:16237"/>
        <dbReference type="Rhea" id="RHEA-COMP:10747"/>
        <dbReference type="Rhea" id="RHEA-COMP:10748"/>
        <dbReference type="ChEBI" id="CHEBI:83833"/>
        <dbReference type="ChEBI" id="CHEBI:83834"/>
        <dbReference type="EC" id="5.2.1.8"/>
    </reaction>
</comment>
<organism evidence="6 7">
    <name type="scientific">Ensete ventricosum</name>
    <name type="common">Abyssinian banana</name>
    <name type="synonym">Musa ensete</name>
    <dbReference type="NCBI Taxonomy" id="4639"/>
    <lineage>
        <taxon>Eukaryota</taxon>
        <taxon>Viridiplantae</taxon>
        <taxon>Streptophyta</taxon>
        <taxon>Embryophyta</taxon>
        <taxon>Tracheophyta</taxon>
        <taxon>Spermatophyta</taxon>
        <taxon>Magnoliopsida</taxon>
        <taxon>Liliopsida</taxon>
        <taxon>Zingiberales</taxon>
        <taxon>Musaceae</taxon>
        <taxon>Ensete</taxon>
    </lineage>
</organism>
<dbReference type="PROSITE" id="PS50206">
    <property type="entry name" value="RHODANESE_3"/>
    <property type="match status" value="1"/>
</dbReference>
<comment type="caution">
    <text evidence="6">The sequence shown here is derived from an EMBL/GenBank/DDBJ whole genome shotgun (WGS) entry which is preliminary data.</text>
</comment>
<evidence type="ECO:0000313" key="6">
    <source>
        <dbReference type="EMBL" id="RRT81227.1"/>
    </source>
</evidence>
<dbReference type="InterPro" id="IPR001763">
    <property type="entry name" value="Rhodanese-like_dom"/>
</dbReference>
<dbReference type="InterPro" id="IPR000297">
    <property type="entry name" value="PPIase_PpiC"/>
</dbReference>
<dbReference type="Proteomes" id="UP000287651">
    <property type="component" value="Unassembled WGS sequence"/>
</dbReference>
<feature type="domain" description="PpiC" evidence="4">
    <location>
        <begin position="92"/>
        <end position="143"/>
    </location>
</feature>
<keyword evidence="1 2" id="KW-0697">Rotamase</keyword>
<evidence type="ECO:0000256" key="1">
    <source>
        <dbReference type="PROSITE-ProRule" id="PRU00278"/>
    </source>
</evidence>
<evidence type="ECO:0000256" key="2">
    <source>
        <dbReference type="RuleBase" id="RU363014"/>
    </source>
</evidence>
<protein>
    <recommendedName>
        <fullName evidence="2">Peptidyl-prolyl cis-trans isomerase</fullName>
        <ecNumber evidence="2">5.2.1.8</ecNumber>
    </recommendedName>
</protein>
<evidence type="ECO:0000259" key="4">
    <source>
        <dbReference type="PROSITE" id="PS50198"/>
    </source>
</evidence>
<gene>
    <name evidence="6" type="ORF">B296_00002307</name>
</gene>
<keyword evidence="1 2" id="KW-0413">Isomerase</keyword>
<dbReference type="EC" id="5.2.1.8" evidence="2"/>
<dbReference type="AlphaFoldDB" id="A0A427AYN4"/>
<reference evidence="6 7" key="1">
    <citation type="journal article" date="2014" name="Agronomy (Basel)">
        <title>A Draft Genome Sequence for Ensete ventricosum, the Drought-Tolerant Tree Against Hunger.</title>
        <authorList>
            <person name="Harrison J."/>
            <person name="Moore K.A."/>
            <person name="Paszkiewicz K."/>
            <person name="Jones T."/>
            <person name="Grant M."/>
            <person name="Ambacheew D."/>
            <person name="Muzemil S."/>
            <person name="Studholme D.J."/>
        </authorList>
    </citation>
    <scope>NUCLEOTIDE SEQUENCE [LARGE SCALE GENOMIC DNA]</scope>
</reference>
<sequence length="213" mass="23357">MSRIPSASPSFFLQRIRLPAISSLTVSASRPASYFRSSSSQPQLSFSPRLRHPPVSPPTTSSFLRWTAPPMVGTPRLRTKVCYCAGSSGRENKELLVQHLLVGEDNLKLLLELQQRISGGVELSDLAVEYSLCPSKENGGMLGSVWYVGTERCAYLFSFTPIQALCAQYILPTDVAVIFSPVFSHLQGFKRVFNVSGGIHAYAIKADPSVPTY</sequence>
<evidence type="ECO:0000256" key="3">
    <source>
        <dbReference type="SAM" id="MobiDB-lite"/>
    </source>
</evidence>
<name>A0A427AYN4_ENSVE</name>